<reference evidence="2" key="1">
    <citation type="journal article" date="2011" name="PLoS Genet.">
        <title>Genomic analysis of the necrotrophic fungal pathogens Sclerotinia sclerotiorum and Botrytis cinerea.</title>
        <authorList>
            <person name="Amselem J."/>
            <person name="Cuomo C.A."/>
            <person name="van Kan J.A."/>
            <person name="Viaud M."/>
            <person name="Benito E.P."/>
            <person name="Couloux A."/>
            <person name="Coutinho P.M."/>
            <person name="de Vries R.P."/>
            <person name="Dyer P.S."/>
            <person name="Fillinger S."/>
            <person name="Fournier E."/>
            <person name="Gout L."/>
            <person name="Hahn M."/>
            <person name="Kohn L."/>
            <person name="Lapalu N."/>
            <person name="Plummer K.M."/>
            <person name="Pradier J.M."/>
            <person name="Quevillon E."/>
            <person name="Sharon A."/>
            <person name="Simon A."/>
            <person name="ten Have A."/>
            <person name="Tudzynski B."/>
            <person name="Tudzynski P."/>
            <person name="Wincker P."/>
            <person name="Andrew M."/>
            <person name="Anthouard V."/>
            <person name="Beever R.E."/>
            <person name="Beffa R."/>
            <person name="Benoit I."/>
            <person name="Bouzid O."/>
            <person name="Brault B."/>
            <person name="Chen Z."/>
            <person name="Choquer M."/>
            <person name="Collemare J."/>
            <person name="Cotton P."/>
            <person name="Danchin E.G."/>
            <person name="Da Silva C."/>
            <person name="Gautier A."/>
            <person name="Giraud C."/>
            <person name="Giraud T."/>
            <person name="Gonzalez C."/>
            <person name="Grossetete S."/>
            <person name="Guldener U."/>
            <person name="Henrissat B."/>
            <person name="Howlett B.J."/>
            <person name="Kodira C."/>
            <person name="Kretschmer M."/>
            <person name="Lappartient A."/>
            <person name="Leroch M."/>
            <person name="Levis C."/>
            <person name="Mauceli E."/>
            <person name="Neuveglise C."/>
            <person name="Oeser B."/>
            <person name="Pearson M."/>
            <person name="Poulain J."/>
            <person name="Poussereau N."/>
            <person name="Quesneville H."/>
            <person name="Rascle C."/>
            <person name="Schumacher J."/>
            <person name="Segurens B."/>
            <person name="Sexton A."/>
            <person name="Silva E."/>
            <person name="Sirven C."/>
            <person name="Soanes D.M."/>
            <person name="Talbot N.J."/>
            <person name="Templeton M."/>
            <person name="Yandava C."/>
            <person name="Yarden O."/>
            <person name="Zeng Q."/>
            <person name="Rollins J.A."/>
            <person name="Lebrun M.H."/>
            <person name="Dickman M."/>
        </authorList>
    </citation>
    <scope>NUCLEOTIDE SEQUENCE [LARGE SCALE GENOMIC DNA]</scope>
    <source>
        <strain evidence="2">T4</strain>
    </source>
</reference>
<organism evidence="1 2">
    <name type="scientific">Botryotinia fuckeliana (strain T4)</name>
    <name type="common">Noble rot fungus</name>
    <name type="synonym">Botrytis cinerea</name>
    <dbReference type="NCBI Taxonomy" id="999810"/>
    <lineage>
        <taxon>Eukaryota</taxon>
        <taxon>Fungi</taxon>
        <taxon>Dikarya</taxon>
        <taxon>Ascomycota</taxon>
        <taxon>Pezizomycotina</taxon>
        <taxon>Leotiomycetes</taxon>
        <taxon>Helotiales</taxon>
        <taxon>Sclerotiniaceae</taxon>
        <taxon>Botrytis</taxon>
    </lineage>
</organism>
<proteinExistence type="predicted"/>
<accession>G2XQS8</accession>
<protein>
    <submittedName>
        <fullName evidence="1">Uncharacterized protein</fullName>
    </submittedName>
</protein>
<dbReference type="EMBL" id="FQ790253">
    <property type="protein sequence ID" value="CCD33615.1"/>
    <property type="molecule type" value="Genomic_DNA"/>
</dbReference>
<dbReference type="AlphaFoldDB" id="G2XQS8"/>
<sequence>MSANFNFNPHSIGYLLQVYSISKISTYQQGQYFVCVYFTTLFEVRPIGTAE</sequence>
<evidence type="ECO:0000313" key="1">
    <source>
        <dbReference type="EMBL" id="CCD33615.1"/>
    </source>
</evidence>
<name>G2XQS8_BOTF4</name>
<dbReference type="HOGENOM" id="CLU_3106033_0_0_1"/>
<dbReference type="Proteomes" id="UP000008177">
    <property type="component" value="Unplaced contigs"/>
</dbReference>
<gene>
    <name evidence="1" type="ORF">BofuT4_uP068310.1</name>
</gene>
<evidence type="ECO:0000313" key="2">
    <source>
        <dbReference type="Proteomes" id="UP000008177"/>
    </source>
</evidence>
<dbReference type="InParanoid" id="G2XQS8"/>